<dbReference type="Pfam" id="PF04474">
    <property type="entry name" value="DUF554"/>
    <property type="match status" value="1"/>
</dbReference>
<protein>
    <submittedName>
        <fullName evidence="2">DUF554 domain-containing protein</fullName>
    </submittedName>
</protein>
<name>A0A3N0AH44_9ACTN</name>
<feature type="transmembrane region" description="Helical" evidence="1">
    <location>
        <begin position="58"/>
        <end position="80"/>
    </location>
</feature>
<proteinExistence type="predicted"/>
<organism evidence="2 3">
    <name type="scientific">Slackia faecicanis</name>
    <dbReference type="NCBI Taxonomy" id="255723"/>
    <lineage>
        <taxon>Bacteria</taxon>
        <taxon>Bacillati</taxon>
        <taxon>Actinomycetota</taxon>
        <taxon>Coriobacteriia</taxon>
        <taxon>Eggerthellales</taxon>
        <taxon>Eggerthellaceae</taxon>
        <taxon>Slackia</taxon>
    </lineage>
</organism>
<feature type="transmembrane region" description="Helical" evidence="1">
    <location>
        <begin position="137"/>
        <end position="157"/>
    </location>
</feature>
<feature type="transmembrane region" description="Helical" evidence="1">
    <location>
        <begin position="35"/>
        <end position="52"/>
    </location>
</feature>
<keyword evidence="3" id="KW-1185">Reference proteome</keyword>
<sequence length="240" mass="25136">MIILGSLVNGVATVFGGVLGLLFKRRMPNDLGDFLMKGLGLCVILVAVQGMVKGGDVVVTVLSIVIGGLVGFLIDIDAWIHRFGDWVQAKIDHAFQGSTALGNFSDGFISSSLFICIGSMAVLGSLQSGLQLDHSTLFAKAVIDMVVVMVMATTLGVGVPFSGLAVFAYEAALSLGASLLAPFLTDAVINEMVCAGSLLLLAIGLNMLKLTDIKVANYLPAAFMPIFICAVMQWGQGFMV</sequence>
<feature type="transmembrane region" description="Helical" evidence="1">
    <location>
        <begin position="6"/>
        <end position="23"/>
    </location>
</feature>
<dbReference type="RefSeq" id="WP_123197860.1">
    <property type="nucleotide sequence ID" value="NZ_QICB01000002.1"/>
</dbReference>
<dbReference type="Proteomes" id="UP000267368">
    <property type="component" value="Unassembled WGS sequence"/>
</dbReference>
<keyword evidence="1" id="KW-0812">Transmembrane</keyword>
<dbReference type="PANTHER" id="PTHR36111">
    <property type="entry name" value="INNER MEMBRANE PROTEIN-RELATED"/>
    <property type="match status" value="1"/>
</dbReference>
<feature type="transmembrane region" description="Helical" evidence="1">
    <location>
        <begin position="187"/>
        <end position="208"/>
    </location>
</feature>
<keyword evidence="1" id="KW-1133">Transmembrane helix</keyword>
<evidence type="ECO:0000313" key="2">
    <source>
        <dbReference type="EMBL" id="RNL20760.1"/>
    </source>
</evidence>
<accession>A0A3N0AH44</accession>
<evidence type="ECO:0000313" key="3">
    <source>
        <dbReference type="Proteomes" id="UP000267368"/>
    </source>
</evidence>
<dbReference type="AlphaFoldDB" id="A0A3N0AH44"/>
<comment type="caution">
    <text evidence="2">The sequence shown here is derived from an EMBL/GenBank/DDBJ whole genome shotgun (WGS) entry which is preliminary data.</text>
</comment>
<feature type="transmembrane region" description="Helical" evidence="1">
    <location>
        <begin position="101"/>
        <end position="125"/>
    </location>
</feature>
<reference evidence="3" key="1">
    <citation type="submission" date="2018-05" db="EMBL/GenBank/DDBJ databases">
        <title>Genome Sequencing of selected type strains of the family Eggerthellaceae.</title>
        <authorList>
            <person name="Danylec N."/>
            <person name="Stoll D.A."/>
            <person name="Doetsch A."/>
            <person name="Huch M."/>
        </authorList>
    </citation>
    <scope>NUCLEOTIDE SEQUENCE [LARGE SCALE GENOMIC DNA]</scope>
    <source>
        <strain evidence="3">DSM 17537</strain>
    </source>
</reference>
<keyword evidence="1" id="KW-0472">Membrane</keyword>
<dbReference type="InterPro" id="IPR007563">
    <property type="entry name" value="DUF554"/>
</dbReference>
<feature type="transmembrane region" description="Helical" evidence="1">
    <location>
        <begin position="215"/>
        <end position="235"/>
    </location>
</feature>
<dbReference type="EMBL" id="QICB01000002">
    <property type="protein sequence ID" value="RNL20760.1"/>
    <property type="molecule type" value="Genomic_DNA"/>
</dbReference>
<gene>
    <name evidence="2" type="ORF">DMP07_04050</name>
</gene>
<dbReference type="OrthoDB" id="9797976at2"/>
<dbReference type="PANTHER" id="PTHR36111:SF2">
    <property type="entry name" value="INNER MEMBRANE PROTEIN"/>
    <property type="match status" value="1"/>
</dbReference>
<evidence type="ECO:0000256" key="1">
    <source>
        <dbReference type="SAM" id="Phobius"/>
    </source>
</evidence>